<evidence type="ECO:0000256" key="1">
    <source>
        <dbReference type="ARBA" id="ARBA00004604"/>
    </source>
</evidence>
<comment type="subcellular location">
    <subcellularLocation>
        <location evidence="1">Nucleus</location>
        <location evidence="1">Nucleolus</location>
    </subcellularLocation>
</comment>
<dbReference type="Proteomes" id="UP000012073">
    <property type="component" value="Unassembled WGS sequence"/>
</dbReference>
<dbReference type="GO" id="GO:0006364">
    <property type="term" value="P:rRNA processing"/>
    <property type="evidence" value="ECO:0007669"/>
    <property type="project" value="TreeGrafter"/>
</dbReference>
<feature type="region of interest" description="Disordered" evidence="6">
    <location>
        <begin position="244"/>
        <end position="313"/>
    </location>
</feature>
<dbReference type="RefSeq" id="XP_005715224.1">
    <property type="nucleotide sequence ID" value="XM_005715167.1"/>
</dbReference>
<keyword evidence="8" id="KW-1185">Reference proteome</keyword>
<feature type="compositionally biased region" description="Basic residues" evidence="6">
    <location>
        <begin position="294"/>
        <end position="313"/>
    </location>
</feature>
<protein>
    <submittedName>
        <fullName evidence="7">Uncharacterized protein</fullName>
    </submittedName>
</protein>
<evidence type="ECO:0000313" key="7">
    <source>
        <dbReference type="EMBL" id="CDF35405.1"/>
    </source>
</evidence>
<dbReference type="GO" id="GO:0030687">
    <property type="term" value="C:preribosome, large subunit precursor"/>
    <property type="evidence" value="ECO:0007669"/>
    <property type="project" value="TreeGrafter"/>
</dbReference>
<name>R7QD80_CHOCR</name>
<evidence type="ECO:0000256" key="3">
    <source>
        <dbReference type="ARBA" id="ARBA00022517"/>
    </source>
</evidence>
<dbReference type="OrthoDB" id="5299at2759"/>
<dbReference type="PANTHER" id="PTHR13028:SF0">
    <property type="entry name" value="RRNA-PROCESSING PROTEIN EBP2-RELATED"/>
    <property type="match status" value="1"/>
</dbReference>
<evidence type="ECO:0000256" key="4">
    <source>
        <dbReference type="ARBA" id="ARBA00023054"/>
    </source>
</evidence>
<dbReference type="STRING" id="2769.R7QD80"/>
<sequence>MKESGDGADDEVNFAELVGVGEHSDESDEEGTMEVLALSRLPGQVVSELRNDEPALEKKLADIAIFASANRRKDESRFWESLTVTMPLEGTLPDSLALDDLKREQRFAELATAAVHIGLDNLRGQKKKFRRPTDYFAQMVKTDTQMGKVKAKILHHKERIESAEKRRNNRDIAKNKKKLRSSQLQKEQEKKRKAKEEIQAFSRLRKERLKQRAGAGVTEGDGDVDDDFPIELLNVEQLDDKNTFQSHADISSGKKKAWSGKNDKFNKPKPTNGARAGQGNEVQSGKLGTANGIRKPRGGKKRVGRSRRKAAAK</sequence>
<keyword evidence="5" id="KW-0539">Nucleus</keyword>
<reference evidence="8" key="1">
    <citation type="journal article" date="2013" name="Proc. Natl. Acad. Sci. U.S.A.">
        <title>Genome structure and metabolic features in the red seaweed Chondrus crispus shed light on evolution of the Archaeplastida.</title>
        <authorList>
            <person name="Collen J."/>
            <person name="Porcel B."/>
            <person name="Carre W."/>
            <person name="Ball S.G."/>
            <person name="Chaparro C."/>
            <person name="Tonon T."/>
            <person name="Barbeyron T."/>
            <person name="Michel G."/>
            <person name="Noel B."/>
            <person name="Valentin K."/>
            <person name="Elias M."/>
            <person name="Artiguenave F."/>
            <person name="Arun A."/>
            <person name="Aury J.M."/>
            <person name="Barbosa-Neto J.F."/>
            <person name="Bothwell J.H."/>
            <person name="Bouget F.Y."/>
            <person name="Brillet L."/>
            <person name="Cabello-Hurtado F."/>
            <person name="Capella-Gutierrez S."/>
            <person name="Charrier B."/>
            <person name="Cladiere L."/>
            <person name="Cock J.M."/>
            <person name="Coelho S.M."/>
            <person name="Colleoni C."/>
            <person name="Czjzek M."/>
            <person name="Da Silva C."/>
            <person name="Delage L."/>
            <person name="Denoeud F."/>
            <person name="Deschamps P."/>
            <person name="Dittami S.M."/>
            <person name="Gabaldon T."/>
            <person name="Gachon C.M."/>
            <person name="Groisillier A."/>
            <person name="Herve C."/>
            <person name="Jabbari K."/>
            <person name="Katinka M."/>
            <person name="Kloareg B."/>
            <person name="Kowalczyk N."/>
            <person name="Labadie K."/>
            <person name="Leblanc C."/>
            <person name="Lopez P.J."/>
            <person name="McLachlan D.H."/>
            <person name="Meslet-Cladiere L."/>
            <person name="Moustafa A."/>
            <person name="Nehr Z."/>
            <person name="Nyvall Collen P."/>
            <person name="Panaud O."/>
            <person name="Partensky F."/>
            <person name="Poulain J."/>
            <person name="Rensing S.A."/>
            <person name="Rousvoal S."/>
            <person name="Samson G."/>
            <person name="Symeonidi A."/>
            <person name="Weissenbach J."/>
            <person name="Zambounis A."/>
            <person name="Wincker P."/>
            <person name="Boyen C."/>
        </authorList>
    </citation>
    <scope>NUCLEOTIDE SEQUENCE [LARGE SCALE GENOMIC DNA]</scope>
    <source>
        <strain evidence="8">cv. Stackhouse</strain>
    </source>
</reference>
<dbReference type="KEGG" id="ccp:CHC_T00003454001"/>
<comment type="similarity">
    <text evidence="2">Belongs to the EBP2 family.</text>
</comment>
<keyword evidence="4" id="KW-0175">Coiled coil</keyword>
<keyword evidence="3" id="KW-0690">Ribosome biogenesis</keyword>
<dbReference type="GO" id="GO:0042273">
    <property type="term" value="P:ribosomal large subunit biogenesis"/>
    <property type="evidence" value="ECO:0007669"/>
    <property type="project" value="TreeGrafter"/>
</dbReference>
<dbReference type="Gramene" id="CDF35405">
    <property type="protein sequence ID" value="CDF35405"/>
    <property type="gene ID" value="CHC_T00003454001"/>
</dbReference>
<gene>
    <name evidence="7" type="ORF">CHC_T00003454001</name>
</gene>
<organism evidence="7 8">
    <name type="scientific">Chondrus crispus</name>
    <name type="common">Carrageen Irish moss</name>
    <name type="synonym">Polymorpha crispa</name>
    <dbReference type="NCBI Taxonomy" id="2769"/>
    <lineage>
        <taxon>Eukaryota</taxon>
        <taxon>Rhodophyta</taxon>
        <taxon>Florideophyceae</taxon>
        <taxon>Rhodymeniophycidae</taxon>
        <taxon>Gigartinales</taxon>
        <taxon>Gigartinaceae</taxon>
        <taxon>Chondrus</taxon>
    </lineage>
</organism>
<evidence type="ECO:0000256" key="5">
    <source>
        <dbReference type="ARBA" id="ARBA00023242"/>
    </source>
</evidence>
<dbReference type="OMA" id="ERESVFM"/>
<feature type="compositionally biased region" description="Basic and acidic residues" evidence="6">
    <location>
        <begin position="186"/>
        <end position="196"/>
    </location>
</feature>
<accession>R7QD80</accession>
<proteinExistence type="inferred from homology"/>
<evidence type="ECO:0000256" key="6">
    <source>
        <dbReference type="SAM" id="MobiDB-lite"/>
    </source>
</evidence>
<dbReference type="Pfam" id="PF05890">
    <property type="entry name" value="Ebp2"/>
    <property type="match status" value="1"/>
</dbReference>
<feature type="region of interest" description="Disordered" evidence="6">
    <location>
        <begin position="161"/>
        <end position="196"/>
    </location>
</feature>
<dbReference type="GeneID" id="17322928"/>
<evidence type="ECO:0000256" key="2">
    <source>
        <dbReference type="ARBA" id="ARBA00007336"/>
    </source>
</evidence>
<evidence type="ECO:0000313" key="8">
    <source>
        <dbReference type="Proteomes" id="UP000012073"/>
    </source>
</evidence>
<dbReference type="PANTHER" id="PTHR13028">
    <property type="entry name" value="RRNA PROCESSING PROTEIN EBNA1-BINDING PROTEIN-RELATED"/>
    <property type="match status" value="1"/>
</dbReference>
<dbReference type="GO" id="GO:0005730">
    <property type="term" value="C:nucleolus"/>
    <property type="evidence" value="ECO:0007669"/>
    <property type="project" value="UniProtKB-SubCell"/>
</dbReference>
<dbReference type="AlphaFoldDB" id="R7QD80"/>
<dbReference type="EMBL" id="HG001729">
    <property type="protein sequence ID" value="CDF35405.1"/>
    <property type="molecule type" value="Genomic_DNA"/>
</dbReference>
<dbReference type="GO" id="GO:0034399">
    <property type="term" value="C:nuclear periphery"/>
    <property type="evidence" value="ECO:0007669"/>
    <property type="project" value="TreeGrafter"/>
</dbReference>
<dbReference type="InterPro" id="IPR008610">
    <property type="entry name" value="Ebp2"/>
</dbReference>
<feature type="compositionally biased region" description="Basic and acidic residues" evidence="6">
    <location>
        <begin position="161"/>
        <end position="174"/>
    </location>
</feature>